<evidence type="ECO:0000313" key="6">
    <source>
        <dbReference type="Proteomes" id="UP000548582"/>
    </source>
</evidence>
<dbReference type="SUPFAM" id="SSF46689">
    <property type="entry name" value="Homeodomain-like"/>
    <property type="match status" value="1"/>
</dbReference>
<reference evidence="5 6" key="1">
    <citation type="submission" date="2020-03" db="EMBL/GenBank/DDBJ databases">
        <authorList>
            <person name="Sun Q."/>
        </authorList>
    </citation>
    <scope>NUCLEOTIDE SEQUENCE [LARGE SCALE GENOMIC DNA]</scope>
    <source>
        <strain evidence="5 6">JC162</strain>
    </source>
</reference>
<evidence type="ECO:0000256" key="1">
    <source>
        <dbReference type="ARBA" id="ARBA00023015"/>
    </source>
</evidence>
<keyword evidence="3" id="KW-0804">Transcription</keyword>
<name>A0A848EDY8_9PROT</name>
<dbReference type="GO" id="GO:0043565">
    <property type="term" value="F:sequence-specific DNA binding"/>
    <property type="evidence" value="ECO:0007669"/>
    <property type="project" value="InterPro"/>
</dbReference>
<dbReference type="PROSITE" id="PS00041">
    <property type="entry name" value="HTH_ARAC_FAMILY_1"/>
    <property type="match status" value="1"/>
</dbReference>
<gene>
    <name evidence="5" type="ORF">GWK16_09905</name>
</gene>
<dbReference type="Pfam" id="PF12833">
    <property type="entry name" value="HTH_18"/>
    <property type="match status" value="1"/>
</dbReference>
<dbReference type="Gene3D" id="1.10.10.60">
    <property type="entry name" value="Homeodomain-like"/>
    <property type="match status" value="1"/>
</dbReference>
<evidence type="ECO:0000256" key="2">
    <source>
        <dbReference type="ARBA" id="ARBA00023125"/>
    </source>
</evidence>
<dbReference type="EMBL" id="JABBKX010000002">
    <property type="protein sequence ID" value="NMJ41555.1"/>
    <property type="molecule type" value="Genomic_DNA"/>
</dbReference>
<dbReference type="InterPro" id="IPR018062">
    <property type="entry name" value="HTH_AraC-typ_CS"/>
</dbReference>
<keyword evidence="6" id="KW-1185">Reference proteome</keyword>
<dbReference type="PRINTS" id="PR00032">
    <property type="entry name" value="HTHARAC"/>
</dbReference>
<dbReference type="InterPro" id="IPR009057">
    <property type="entry name" value="Homeodomain-like_sf"/>
</dbReference>
<dbReference type="AlphaFoldDB" id="A0A848EDY8"/>
<dbReference type="SMART" id="SM00342">
    <property type="entry name" value="HTH_ARAC"/>
    <property type="match status" value="1"/>
</dbReference>
<dbReference type="RefSeq" id="WP_170053742.1">
    <property type="nucleotide sequence ID" value="NZ_JABBKX010000002.1"/>
</dbReference>
<dbReference type="InterPro" id="IPR018060">
    <property type="entry name" value="HTH_AraC"/>
</dbReference>
<evidence type="ECO:0000313" key="5">
    <source>
        <dbReference type="EMBL" id="NMJ41555.1"/>
    </source>
</evidence>
<keyword evidence="1" id="KW-0805">Transcription regulation</keyword>
<dbReference type="Proteomes" id="UP000548582">
    <property type="component" value="Unassembled WGS sequence"/>
</dbReference>
<dbReference type="PANTHER" id="PTHR46796:SF6">
    <property type="entry name" value="ARAC SUBFAMILY"/>
    <property type="match status" value="1"/>
</dbReference>
<keyword evidence="2" id="KW-0238">DNA-binding</keyword>
<proteinExistence type="predicted"/>
<dbReference type="PROSITE" id="PS01124">
    <property type="entry name" value="HTH_ARAC_FAMILY_2"/>
    <property type="match status" value="1"/>
</dbReference>
<dbReference type="PANTHER" id="PTHR46796">
    <property type="entry name" value="HTH-TYPE TRANSCRIPTIONAL ACTIVATOR RHAS-RELATED"/>
    <property type="match status" value="1"/>
</dbReference>
<organism evidence="5 6">
    <name type="scientific">Neoroseomonas marina</name>
    <dbReference type="NCBI Taxonomy" id="1232220"/>
    <lineage>
        <taxon>Bacteria</taxon>
        <taxon>Pseudomonadati</taxon>
        <taxon>Pseudomonadota</taxon>
        <taxon>Alphaproteobacteria</taxon>
        <taxon>Acetobacterales</taxon>
        <taxon>Acetobacteraceae</taxon>
        <taxon>Neoroseomonas</taxon>
    </lineage>
</organism>
<evidence type="ECO:0000256" key="3">
    <source>
        <dbReference type="ARBA" id="ARBA00023163"/>
    </source>
</evidence>
<feature type="domain" description="HTH araC/xylS-type" evidence="4">
    <location>
        <begin position="246"/>
        <end position="345"/>
    </location>
</feature>
<dbReference type="GO" id="GO:0003700">
    <property type="term" value="F:DNA-binding transcription factor activity"/>
    <property type="evidence" value="ECO:0007669"/>
    <property type="project" value="InterPro"/>
</dbReference>
<comment type="caution">
    <text evidence="5">The sequence shown here is derived from an EMBL/GenBank/DDBJ whole genome shotgun (WGS) entry which is preliminary data.</text>
</comment>
<dbReference type="InterPro" id="IPR050204">
    <property type="entry name" value="AraC_XylS_family_regulators"/>
</dbReference>
<accession>A0A848EDY8</accession>
<protein>
    <submittedName>
        <fullName evidence="5">Helix-turn-helix domain-containing protein</fullName>
    </submittedName>
</protein>
<sequence length="373" mass="40384">MIQWRDSASIARVEVSSVSVLDREAGNGAHSRGSSPLRSVVFSTLDLPRAQQFEAWHDSSAGTVDTRSMPDAAAGFPARREAWALGSLAFAAMQAPAAQLSRTAAQARRGSLDHWMISIARRGERSASAGGTSLVLPAGLVSVSSLDEVFVSERTDIDWLCLFVPREVVPEVGPALNALRNRSLDTPMGRILAAYLRQVALELPKLDTSEVPRLVEATRAMITAAVAPSTDTLAAAAAPIETVQIARIRTLIRQHLSSATLGPERLCRLAGVSRSALYRLFASQGGVAHCIQVERLRATSRALANPEERRSIAKIAQDAGFFEHSTFSRTFRRWFGCTPSEFRIAAMAGHIVPMMSTKPGPRPLDLVDVLRRL</sequence>
<dbReference type="InterPro" id="IPR020449">
    <property type="entry name" value="Tscrpt_reg_AraC-type_HTH"/>
</dbReference>
<evidence type="ECO:0000259" key="4">
    <source>
        <dbReference type="PROSITE" id="PS01124"/>
    </source>
</evidence>